<evidence type="ECO:0000313" key="3">
    <source>
        <dbReference type="Proteomes" id="UP000326921"/>
    </source>
</evidence>
<dbReference type="EMBL" id="CP045652">
    <property type="protein sequence ID" value="QGA27308.1"/>
    <property type="molecule type" value="Genomic_DNA"/>
</dbReference>
<dbReference type="RefSeq" id="WP_153512146.1">
    <property type="nucleotide sequence ID" value="NZ_CP045652.1"/>
</dbReference>
<keyword evidence="1" id="KW-0472">Membrane</keyword>
<dbReference type="Proteomes" id="UP000326921">
    <property type="component" value="Chromosome"/>
</dbReference>
<protein>
    <submittedName>
        <fullName evidence="2">DUF983 domain-containing protein</fullName>
    </submittedName>
</protein>
<keyword evidence="1" id="KW-1133">Transmembrane helix</keyword>
<evidence type="ECO:0000313" key="2">
    <source>
        <dbReference type="EMBL" id="QGA27308.1"/>
    </source>
</evidence>
<reference evidence="2 3" key="1">
    <citation type="submission" date="2019-10" db="EMBL/GenBank/DDBJ databases">
        <authorList>
            <person name="Dong K."/>
        </authorList>
    </citation>
    <scope>NUCLEOTIDE SEQUENCE [LARGE SCALE GENOMIC DNA]</scope>
    <source>
        <strain evidence="3">dk4302</strain>
    </source>
</reference>
<feature type="transmembrane region" description="Helical" evidence="1">
    <location>
        <begin position="84"/>
        <end position="103"/>
    </location>
</feature>
<name>A0A5Q0QH25_9SPHI</name>
<keyword evidence="1" id="KW-0812">Transmembrane</keyword>
<dbReference type="Pfam" id="PF06170">
    <property type="entry name" value="DUF983"/>
    <property type="match status" value="1"/>
</dbReference>
<sequence>MSVSKIQAVISSKCPRCRTGKMFTGTAYGLSRQKMHDHCPHCGFKFEIEPGYFYAAMYVSYALSVGEVLCMALLTAMITKSESPWMYIGVLFTTILIFAPFNYRYSRLILLHYLSPKVSYNPKYAALKK</sequence>
<accession>A0A5Q0QH25</accession>
<gene>
    <name evidence="2" type="ORF">GFH32_13750</name>
</gene>
<organism evidence="2 3">
    <name type="scientific">Sphingobacterium zhuxiongii</name>
    <dbReference type="NCBI Taxonomy" id="2662364"/>
    <lineage>
        <taxon>Bacteria</taxon>
        <taxon>Pseudomonadati</taxon>
        <taxon>Bacteroidota</taxon>
        <taxon>Sphingobacteriia</taxon>
        <taxon>Sphingobacteriales</taxon>
        <taxon>Sphingobacteriaceae</taxon>
        <taxon>Sphingobacterium</taxon>
    </lineage>
</organism>
<feature type="transmembrane region" description="Helical" evidence="1">
    <location>
        <begin position="52"/>
        <end position="78"/>
    </location>
</feature>
<proteinExistence type="predicted"/>
<dbReference type="KEGG" id="sphe:GFH32_13750"/>
<dbReference type="InterPro" id="IPR009325">
    <property type="entry name" value="DUF983"/>
</dbReference>
<evidence type="ECO:0000256" key="1">
    <source>
        <dbReference type="SAM" id="Phobius"/>
    </source>
</evidence>
<keyword evidence="3" id="KW-1185">Reference proteome</keyword>
<dbReference type="AlphaFoldDB" id="A0A5Q0QH25"/>